<keyword evidence="3" id="KW-1185">Reference proteome</keyword>
<comment type="caution">
    <text evidence="2">The sequence shown here is derived from an EMBL/GenBank/DDBJ whole genome shotgun (WGS) entry which is preliminary data.</text>
</comment>
<reference evidence="2 3" key="1">
    <citation type="submission" date="2018-04" db="EMBL/GenBank/DDBJ databases">
        <title>The genome of golden apple snail Pomacea canaliculata provides insight into stress tolerance and invasive adaptation.</title>
        <authorList>
            <person name="Liu C."/>
            <person name="Liu B."/>
            <person name="Ren Y."/>
            <person name="Zhang Y."/>
            <person name="Wang H."/>
            <person name="Li S."/>
            <person name="Jiang F."/>
            <person name="Yin L."/>
            <person name="Zhang G."/>
            <person name="Qian W."/>
            <person name="Fan W."/>
        </authorList>
    </citation>
    <scope>NUCLEOTIDE SEQUENCE [LARGE SCALE GENOMIC DNA]</scope>
    <source>
        <strain evidence="2">SZHN2017</strain>
        <tissue evidence="2">Muscle</tissue>
    </source>
</reference>
<evidence type="ECO:0000313" key="3">
    <source>
        <dbReference type="Proteomes" id="UP000245119"/>
    </source>
</evidence>
<feature type="compositionally biased region" description="Low complexity" evidence="1">
    <location>
        <begin position="18"/>
        <end position="33"/>
    </location>
</feature>
<evidence type="ECO:0000313" key="2">
    <source>
        <dbReference type="EMBL" id="PVD24309.1"/>
    </source>
</evidence>
<dbReference type="Proteomes" id="UP000245119">
    <property type="component" value="Linkage Group LG9"/>
</dbReference>
<accession>A0A2T7NSZ8</accession>
<dbReference type="AlphaFoldDB" id="A0A2T7NSZ8"/>
<proteinExistence type="predicted"/>
<feature type="region of interest" description="Disordered" evidence="1">
    <location>
        <begin position="16"/>
        <end position="39"/>
    </location>
</feature>
<organism evidence="2 3">
    <name type="scientific">Pomacea canaliculata</name>
    <name type="common">Golden apple snail</name>
    <dbReference type="NCBI Taxonomy" id="400727"/>
    <lineage>
        <taxon>Eukaryota</taxon>
        <taxon>Metazoa</taxon>
        <taxon>Spiralia</taxon>
        <taxon>Lophotrochozoa</taxon>
        <taxon>Mollusca</taxon>
        <taxon>Gastropoda</taxon>
        <taxon>Caenogastropoda</taxon>
        <taxon>Architaenioglossa</taxon>
        <taxon>Ampullarioidea</taxon>
        <taxon>Ampullariidae</taxon>
        <taxon>Pomacea</taxon>
    </lineage>
</organism>
<sequence>MTFHYSPATISSPPVIFSPPHSSISTSHPTGTHLSRGRSDCGYNIGAELSPRDPLETCKDVRHEQDFFPLLHPGLMTKFDKKPAACQTELLNPPPPPLSPTHPLHNSHPSSTHKCVLLLFFAKPRLPVVLQNQVGSHRALSRGTCGLWSEIATSSPSVSEGKGRVRGQPGGFGGQGTFCVAAVSVTPGLPQITPWTE</sequence>
<dbReference type="EMBL" id="PZQS01000009">
    <property type="protein sequence ID" value="PVD24309.1"/>
    <property type="molecule type" value="Genomic_DNA"/>
</dbReference>
<protein>
    <submittedName>
        <fullName evidence="2">Uncharacterized protein</fullName>
    </submittedName>
</protein>
<evidence type="ECO:0000256" key="1">
    <source>
        <dbReference type="SAM" id="MobiDB-lite"/>
    </source>
</evidence>
<name>A0A2T7NSZ8_POMCA</name>
<gene>
    <name evidence="2" type="ORF">C0Q70_14781</name>
</gene>